<dbReference type="InterPro" id="IPR013249">
    <property type="entry name" value="RNA_pol_sigma70_r4_t2"/>
</dbReference>
<dbReference type="SUPFAM" id="SSF88946">
    <property type="entry name" value="Sigma2 domain of RNA polymerase sigma factors"/>
    <property type="match status" value="1"/>
</dbReference>
<dbReference type="RefSeq" id="WP_188495677.1">
    <property type="nucleotide sequence ID" value="NZ_BMFV01000002.1"/>
</dbReference>
<dbReference type="Pfam" id="PF08281">
    <property type="entry name" value="Sigma70_r4_2"/>
    <property type="match status" value="1"/>
</dbReference>
<evidence type="ECO:0000259" key="6">
    <source>
        <dbReference type="Pfam" id="PF04542"/>
    </source>
</evidence>
<evidence type="ECO:0000256" key="5">
    <source>
        <dbReference type="ARBA" id="ARBA00023163"/>
    </source>
</evidence>
<dbReference type="InterPro" id="IPR039425">
    <property type="entry name" value="RNA_pol_sigma-70-like"/>
</dbReference>
<comment type="similarity">
    <text evidence="1">Belongs to the sigma-70 factor family. ECF subfamily.</text>
</comment>
<dbReference type="NCBIfam" id="TIGR02937">
    <property type="entry name" value="sigma70-ECF"/>
    <property type="match status" value="1"/>
</dbReference>
<dbReference type="InterPro" id="IPR013325">
    <property type="entry name" value="RNA_pol_sigma_r2"/>
</dbReference>
<feature type="domain" description="RNA polymerase sigma factor 70 region 4 type 2" evidence="7">
    <location>
        <begin position="109"/>
        <end position="159"/>
    </location>
</feature>
<dbReference type="Gene3D" id="1.10.10.10">
    <property type="entry name" value="Winged helix-like DNA-binding domain superfamily/Winged helix DNA-binding domain"/>
    <property type="match status" value="1"/>
</dbReference>
<dbReference type="PANTHER" id="PTHR43133">
    <property type="entry name" value="RNA POLYMERASE ECF-TYPE SIGMA FACTO"/>
    <property type="match status" value="1"/>
</dbReference>
<accession>A0A8J3EKB9</accession>
<keyword evidence="9" id="KW-1185">Reference proteome</keyword>
<dbReference type="Pfam" id="PF04542">
    <property type="entry name" value="Sigma70_r2"/>
    <property type="match status" value="1"/>
</dbReference>
<keyword evidence="5" id="KW-0804">Transcription</keyword>
<sequence>MSLPQIKTDQKDFIEMIKGDMTPLRHYCTALTGSEWDGEDLLQETLIKAYRSWNLTPKEMNKAFLFRVASNTWIDHYRKCRIEVSGNPEALEKEQSESFRDDALLSQGLTRVLRVLTAKQRTVFLLVEGFGFDSKTVAEMLHSSEGAIKAALHRARKTLHRHQTSFSEEEEGEEVLPYTQAIINGQPETIVTLYKQEIEPQMSMFSLMKIGNRRTHRDIFHIQINHLMVLSWVSLDGQFWMVPFNRGEWMTLLGESNSPVLVA</sequence>
<evidence type="ECO:0000256" key="4">
    <source>
        <dbReference type="ARBA" id="ARBA00023125"/>
    </source>
</evidence>
<reference evidence="8" key="1">
    <citation type="journal article" date="2014" name="Int. J. Syst. Evol. Microbiol.">
        <title>Complete genome sequence of Corynebacterium casei LMG S-19264T (=DSM 44701T), isolated from a smear-ripened cheese.</title>
        <authorList>
            <consortium name="US DOE Joint Genome Institute (JGI-PGF)"/>
            <person name="Walter F."/>
            <person name="Albersmeier A."/>
            <person name="Kalinowski J."/>
            <person name="Ruckert C."/>
        </authorList>
    </citation>
    <scope>NUCLEOTIDE SEQUENCE</scope>
    <source>
        <strain evidence="8">CGMCC 1.12777</strain>
    </source>
</reference>
<dbReference type="Gene3D" id="1.10.1740.10">
    <property type="match status" value="1"/>
</dbReference>
<evidence type="ECO:0000313" key="8">
    <source>
        <dbReference type="EMBL" id="GGH75463.1"/>
    </source>
</evidence>
<dbReference type="InterPro" id="IPR014284">
    <property type="entry name" value="RNA_pol_sigma-70_dom"/>
</dbReference>
<dbReference type="InterPro" id="IPR013324">
    <property type="entry name" value="RNA_pol_sigma_r3/r4-like"/>
</dbReference>
<reference evidence="8" key="2">
    <citation type="submission" date="2020-09" db="EMBL/GenBank/DDBJ databases">
        <authorList>
            <person name="Sun Q."/>
            <person name="Zhou Y."/>
        </authorList>
    </citation>
    <scope>NUCLEOTIDE SEQUENCE</scope>
    <source>
        <strain evidence="8">CGMCC 1.12777</strain>
    </source>
</reference>
<evidence type="ECO:0000256" key="1">
    <source>
        <dbReference type="ARBA" id="ARBA00010641"/>
    </source>
</evidence>
<dbReference type="GO" id="GO:0003677">
    <property type="term" value="F:DNA binding"/>
    <property type="evidence" value="ECO:0007669"/>
    <property type="project" value="UniProtKB-KW"/>
</dbReference>
<dbReference type="SUPFAM" id="SSF88659">
    <property type="entry name" value="Sigma3 and sigma4 domains of RNA polymerase sigma factors"/>
    <property type="match status" value="1"/>
</dbReference>
<comment type="caution">
    <text evidence="8">The sequence shown here is derived from an EMBL/GenBank/DDBJ whole genome shotgun (WGS) entry which is preliminary data.</text>
</comment>
<protein>
    <recommendedName>
        <fullName evidence="10">RNA polymerase sigma factor</fullName>
    </recommendedName>
</protein>
<dbReference type="AlphaFoldDB" id="A0A8J3EKB9"/>
<feature type="domain" description="RNA polymerase sigma-70 region 2" evidence="6">
    <location>
        <begin position="23"/>
        <end position="79"/>
    </location>
</feature>
<dbReference type="CDD" id="cd06171">
    <property type="entry name" value="Sigma70_r4"/>
    <property type="match status" value="1"/>
</dbReference>
<keyword evidence="3" id="KW-0731">Sigma factor</keyword>
<dbReference type="GO" id="GO:0016987">
    <property type="term" value="F:sigma factor activity"/>
    <property type="evidence" value="ECO:0007669"/>
    <property type="project" value="UniProtKB-KW"/>
</dbReference>
<keyword evidence="4" id="KW-0238">DNA-binding</keyword>
<evidence type="ECO:0000259" key="7">
    <source>
        <dbReference type="Pfam" id="PF08281"/>
    </source>
</evidence>
<dbReference type="GO" id="GO:0006352">
    <property type="term" value="P:DNA-templated transcription initiation"/>
    <property type="evidence" value="ECO:0007669"/>
    <property type="project" value="InterPro"/>
</dbReference>
<keyword evidence="2" id="KW-0805">Transcription regulation</keyword>
<evidence type="ECO:0000313" key="9">
    <source>
        <dbReference type="Proteomes" id="UP000656813"/>
    </source>
</evidence>
<evidence type="ECO:0008006" key="10">
    <source>
        <dbReference type="Google" id="ProtNLM"/>
    </source>
</evidence>
<evidence type="ECO:0000256" key="3">
    <source>
        <dbReference type="ARBA" id="ARBA00023082"/>
    </source>
</evidence>
<dbReference type="Proteomes" id="UP000656813">
    <property type="component" value="Unassembled WGS sequence"/>
</dbReference>
<gene>
    <name evidence="8" type="ORF">GCM10007096_04720</name>
</gene>
<dbReference type="PANTHER" id="PTHR43133:SF8">
    <property type="entry name" value="RNA POLYMERASE SIGMA FACTOR HI_1459-RELATED"/>
    <property type="match status" value="1"/>
</dbReference>
<dbReference type="EMBL" id="BMFV01000002">
    <property type="protein sequence ID" value="GGH75463.1"/>
    <property type="molecule type" value="Genomic_DNA"/>
</dbReference>
<evidence type="ECO:0000256" key="2">
    <source>
        <dbReference type="ARBA" id="ARBA00023015"/>
    </source>
</evidence>
<dbReference type="InterPro" id="IPR007627">
    <property type="entry name" value="RNA_pol_sigma70_r2"/>
</dbReference>
<organism evidence="8 9">
    <name type="scientific">Pullulanibacillus pueri</name>
    <dbReference type="NCBI Taxonomy" id="1437324"/>
    <lineage>
        <taxon>Bacteria</taxon>
        <taxon>Bacillati</taxon>
        <taxon>Bacillota</taxon>
        <taxon>Bacilli</taxon>
        <taxon>Bacillales</taxon>
        <taxon>Sporolactobacillaceae</taxon>
        <taxon>Pullulanibacillus</taxon>
    </lineage>
</organism>
<proteinExistence type="inferred from homology"/>
<dbReference type="InterPro" id="IPR036388">
    <property type="entry name" value="WH-like_DNA-bd_sf"/>
</dbReference>
<name>A0A8J3EKB9_9BACL</name>